<feature type="domain" description="Bacterial Ig" evidence="5">
    <location>
        <begin position="752"/>
        <end position="832"/>
    </location>
</feature>
<evidence type="ECO:0000256" key="2">
    <source>
        <dbReference type="SAM" id="MobiDB-lite"/>
    </source>
</evidence>
<reference evidence="6 7" key="1">
    <citation type="submission" date="2012-12" db="EMBL/GenBank/DDBJ databases">
        <title>Novel taxa of Listeriaceae from agricultural environments in the United States.</title>
        <authorList>
            <person name="den Bakker H.C."/>
            <person name="Allred A."/>
            <person name="Warchocki S."/>
            <person name="Wright E.M."/>
            <person name="Burrell A."/>
            <person name="Nightingale K.K."/>
            <person name="Kephart D."/>
            <person name="Wiedmann M."/>
        </authorList>
    </citation>
    <scope>NUCLEOTIDE SEQUENCE [LARGE SCALE GENOMIC DNA]</scope>
    <source>
        <strain evidence="6 7">FSL F6-1037</strain>
    </source>
</reference>
<dbReference type="OrthoDB" id="2360633at2"/>
<feature type="signal peptide" evidence="3">
    <location>
        <begin position="1"/>
        <end position="35"/>
    </location>
</feature>
<feature type="chain" id="PRO_5004892739" evidence="3">
    <location>
        <begin position="36"/>
        <end position="1085"/>
    </location>
</feature>
<dbReference type="PATRIC" id="fig|1265861.3.peg.94"/>
<keyword evidence="3" id="KW-0732">Signal</keyword>
<organism evidence="6 7">
    <name type="scientific">Brochothrix campestris FSL F6-1037</name>
    <dbReference type="NCBI Taxonomy" id="1265861"/>
    <lineage>
        <taxon>Bacteria</taxon>
        <taxon>Bacillati</taxon>
        <taxon>Bacillota</taxon>
        <taxon>Bacilli</taxon>
        <taxon>Bacillales</taxon>
        <taxon>Listeriaceae</taxon>
        <taxon>Brochothrix</taxon>
    </lineage>
</organism>
<feature type="domain" description="Pesticidal crystal protein Cry1Aa" evidence="4">
    <location>
        <begin position="683"/>
        <end position="743"/>
    </location>
</feature>
<feature type="domain" description="Bacterial Ig" evidence="5">
    <location>
        <begin position="1010"/>
        <end position="1084"/>
    </location>
</feature>
<name>W7CZ22_9LIST</name>
<feature type="compositionally biased region" description="Polar residues" evidence="2">
    <location>
        <begin position="35"/>
        <end position="50"/>
    </location>
</feature>
<dbReference type="STRING" id="1265861.BCAMP_00495"/>
<feature type="domain" description="Pesticidal crystal protein Cry1Aa" evidence="4">
    <location>
        <begin position="547"/>
        <end position="608"/>
    </location>
</feature>
<gene>
    <name evidence="6" type="ORF">BCAMP_00495</name>
</gene>
<protein>
    <submittedName>
        <fullName evidence="6">Uncharacterized protein</fullName>
    </submittedName>
</protein>
<evidence type="ECO:0000259" key="4">
    <source>
        <dbReference type="Pfam" id="PF18449"/>
    </source>
</evidence>
<feature type="coiled-coil region" evidence="1">
    <location>
        <begin position="660"/>
        <end position="690"/>
    </location>
</feature>
<dbReference type="RefSeq" id="WP_035312787.1">
    <property type="nucleotide sequence ID" value="NZ_AODH01000001.1"/>
</dbReference>
<feature type="region of interest" description="Disordered" evidence="2">
    <location>
        <begin position="35"/>
        <end position="56"/>
    </location>
</feature>
<evidence type="ECO:0000256" key="3">
    <source>
        <dbReference type="SAM" id="SignalP"/>
    </source>
</evidence>
<dbReference type="EMBL" id="AODH01000001">
    <property type="protein sequence ID" value="EUJ42222.1"/>
    <property type="molecule type" value="Genomic_DNA"/>
</dbReference>
<feature type="domain" description="Pesticidal crystal protein Cry1Aa" evidence="4">
    <location>
        <begin position="352"/>
        <end position="410"/>
    </location>
</feature>
<feature type="coiled-coil region" evidence="1">
    <location>
        <begin position="327"/>
        <end position="354"/>
    </location>
</feature>
<feature type="domain" description="Bacterial Ig" evidence="5">
    <location>
        <begin position="924"/>
        <end position="1001"/>
    </location>
</feature>
<feature type="domain" description="Pesticidal crystal protein Cry1Aa" evidence="4">
    <location>
        <begin position="615"/>
        <end position="676"/>
    </location>
</feature>
<dbReference type="Pfam" id="PF20622">
    <property type="entry name" value="Big_15"/>
    <property type="match status" value="4"/>
</dbReference>
<accession>W7CZ22</accession>
<evidence type="ECO:0000313" key="6">
    <source>
        <dbReference type="EMBL" id="EUJ42222.1"/>
    </source>
</evidence>
<dbReference type="InterPro" id="IPR054544">
    <property type="entry name" value="Pest_crys_Cry1Aa_dom-IV"/>
</dbReference>
<feature type="domain" description="Pesticidal crystal protein Cry1Aa" evidence="4">
    <location>
        <begin position="280"/>
        <end position="343"/>
    </location>
</feature>
<proteinExistence type="predicted"/>
<evidence type="ECO:0000313" key="7">
    <source>
        <dbReference type="Proteomes" id="UP000019243"/>
    </source>
</evidence>
<feature type="domain" description="Pesticidal crystal protein Cry1Aa" evidence="4">
    <location>
        <begin position="152"/>
        <end position="210"/>
    </location>
</feature>
<dbReference type="Pfam" id="PF18449">
    <property type="entry name" value="Endotoxin_C2"/>
    <property type="match status" value="7"/>
</dbReference>
<keyword evidence="1" id="KW-0175">Coiled coil</keyword>
<keyword evidence="7" id="KW-1185">Reference proteome</keyword>
<dbReference type="InterPro" id="IPR046746">
    <property type="entry name" value="Big_15"/>
</dbReference>
<dbReference type="AlphaFoldDB" id="W7CZ22"/>
<feature type="domain" description="Pesticidal crystal protein Cry1Aa" evidence="4">
    <location>
        <begin position="477"/>
        <end position="540"/>
    </location>
</feature>
<evidence type="ECO:0000259" key="5">
    <source>
        <dbReference type="Pfam" id="PF20622"/>
    </source>
</evidence>
<dbReference type="Proteomes" id="UP000019243">
    <property type="component" value="Unassembled WGS sequence"/>
</dbReference>
<feature type="domain" description="Bacterial Ig" evidence="5">
    <location>
        <begin position="841"/>
        <end position="919"/>
    </location>
</feature>
<sequence>MTKKRFKKKMTKVGAATLATVIGVSPLVPSASVNANETKQTPITTTQKNTQKNEAKNKGAWSWWELQRIGSGNITFTEGHTGGIIFEKWFKVVDVFTGSTTPPPIKKKWYEGNIDFNKPGTYPITMHVSFTNLQANQKIAVNIVIVESAASKKAETAVKALYTNSSMTSIHGNLTQALLDQATTLANAVPVDSKKQTFLANIAKAQNQYNVDLEKIAGLKDESNEYFTSTDKTQIKSEVTLEQLNGFKNKIATVINNNERAALMAEHSKLVELYDAMQANNLLAATDKVNELFSDDEHSTIGQDVDQATIDTVKQLVADTIVPGSNKDKLEAEIAKAQQLLDDKKANIAAHEKAKAAIAALYADEKQTSIHGKLTQDMIKSALALTNELPMSDVKTSYLEAIVKAQEQYDLDMKNIEQNKAVIAEYFTSNDKTAVKESVTNQQLETLKANIMEVKNDAARASLNADHSLLEKLFYSQQIEIAKAAVDVLFANDAHTELAIEATQAMIDKAQEILDNTTMTVTVHQKLTADIQTAQTLLNEKTQAAADMKAAQEATDALFADKEHTLLADNATQEMIDSAKELADKLPVGKDKEVLKEEIANAQTLLDEAIQSSTDMKAAQEATNNLFADEAKSSLADDISQAMIDSAKELVNKLPNGKEKESLLADVTQAQALLDEVTQAAADLKAAQEATNNLFGDESKTILGEQTSQEMIDSAKELINKLPEGKDKENLVADIAKAETLLKAAIELANTSINAIDFKIGESRYVTGKLTGTLIKKIAIEINGVLTKQINVQGDSYQYWASNLINAASDKVAIVGFDAKGNEVKRAVVNVTENTADDAFVEATTFVIGKDNYVYGSYTGAVSHVALRINGVLTQKVKVSDNTIKYYAKDKITDADAKVELVGYNVAGHEVSAQLVKISTTIATLSVDGYRMGASHVTGTYTGDAKYMALIVNGKMTQMIGIKDQTFKYYAKDKIKSGDDVRVAIYDVNKVEIRNNNLSVIQSEGDLRLLDYKFNNSHIEGTYSGDVVKVQVKVNGVIQSTIPVKEGAFKYYARNLITDLSDKVTVLGLDSGNNILTEKQLNVIK</sequence>
<comment type="caution">
    <text evidence="6">The sequence shown here is derived from an EMBL/GenBank/DDBJ whole genome shotgun (WGS) entry which is preliminary data.</text>
</comment>
<evidence type="ECO:0000256" key="1">
    <source>
        <dbReference type="SAM" id="Coils"/>
    </source>
</evidence>